<dbReference type="EMBL" id="KZ993108">
    <property type="protein sequence ID" value="RKP05514.1"/>
    <property type="molecule type" value="Genomic_DNA"/>
</dbReference>
<evidence type="ECO:0000256" key="3">
    <source>
        <dbReference type="ARBA" id="ARBA00022793"/>
    </source>
</evidence>
<name>A0A4P9XII5_9FUNG</name>
<dbReference type="GO" id="GO:0016740">
    <property type="term" value="F:transferase activity"/>
    <property type="evidence" value="ECO:0007669"/>
    <property type="project" value="UniProtKB-KW"/>
</dbReference>
<dbReference type="Proteomes" id="UP000271241">
    <property type="component" value="Unassembled WGS sequence"/>
</dbReference>
<reference evidence="9" key="1">
    <citation type="journal article" date="2018" name="Nat. Microbiol.">
        <title>Leveraging single-cell genomics to expand the fungal tree of life.</title>
        <authorList>
            <person name="Ahrendt S.R."/>
            <person name="Quandt C.A."/>
            <person name="Ciobanu D."/>
            <person name="Clum A."/>
            <person name="Salamov A."/>
            <person name="Andreopoulos B."/>
            <person name="Cheng J.F."/>
            <person name="Woyke T."/>
            <person name="Pelin A."/>
            <person name="Henrissat B."/>
            <person name="Reynolds N.K."/>
            <person name="Benny G.L."/>
            <person name="Smith M.E."/>
            <person name="James T.Y."/>
            <person name="Grigoriev I.V."/>
        </authorList>
    </citation>
    <scope>NUCLEOTIDE SEQUENCE [LARGE SCALE GENOMIC DNA]</scope>
    <source>
        <strain evidence="9">RSA 1356</strain>
    </source>
</reference>
<dbReference type="GO" id="GO:0030170">
    <property type="term" value="F:pyridoxal phosphate binding"/>
    <property type="evidence" value="ECO:0007669"/>
    <property type="project" value="InterPro"/>
</dbReference>
<dbReference type="GO" id="GO:0005737">
    <property type="term" value="C:cytoplasm"/>
    <property type="evidence" value="ECO:0007669"/>
    <property type="project" value="TreeGrafter"/>
</dbReference>
<dbReference type="Pfam" id="PF00282">
    <property type="entry name" value="Pyridoxal_deC"/>
    <property type="match status" value="1"/>
</dbReference>
<evidence type="ECO:0000256" key="5">
    <source>
        <dbReference type="ARBA" id="ARBA00023239"/>
    </source>
</evidence>
<dbReference type="Gene3D" id="3.90.1150.170">
    <property type="match status" value="1"/>
</dbReference>
<organism evidence="8 9">
    <name type="scientific">Thamnocephalis sphaerospora</name>
    <dbReference type="NCBI Taxonomy" id="78915"/>
    <lineage>
        <taxon>Eukaryota</taxon>
        <taxon>Fungi</taxon>
        <taxon>Fungi incertae sedis</taxon>
        <taxon>Zoopagomycota</taxon>
        <taxon>Zoopagomycotina</taxon>
        <taxon>Zoopagomycetes</taxon>
        <taxon>Zoopagales</taxon>
        <taxon>Sigmoideomycetaceae</taxon>
        <taxon>Thamnocephalis</taxon>
    </lineage>
</organism>
<dbReference type="InterPro" id="IPR015424">
    <property type="entry name" value="PyrdxlP-dep_Trfase"/>
</dbReference>
<keyword evidence="8" id="KW-0808">Transferase</keyword>
<keyword evidence="9" id="KW-1185">Reference proteome</keyword>
<keyword evidence="5 6" id="KW-0456">Lyase</keyword>
<dbReference type="STRING" id="78915.A0A4P9XII5"/>
<evidence type="ECO:0000256" key="6">
    <source>
        <dbReference type="RuleBase" id="RU000382"/>
    </source>
</evidence>
<comment type="cofactor">
    <cofactor evidence="1 6">
        <name>pyridoxal 5'-phosphate</name>
        <dbReference type="ChEBI" id="CHEBI:597326"/>
    </cofactor>
</comment>
<gene>
    <name evidence="8" type="ORF">THASP1DRAFT_32649</name>
</gene>
<dbReference type="InterPro" id="IPR015421">
    <property type="entry name" value="PyrdxlP-dep_Trfase_major"/>
</dbReference>
<dbReference type="AlphaFoldDB" id="A0A4P9XII5"/>
<proteinExistence type="inferred from homology"/>
<feature type="region of interest" description="Disordered" evidence="7">
    <location>
        <begin position="1"/>
        <end position="30"/>
    </location>
</feature>
<keyword evidence="3" id="KW-0210">Decarboxylase</keyword>
<evidence type="ECO:0000313" key="9">
    <source>
        <dbReference type="Proteomes" id="UP000271241"/>
    </source>
</evidence>
<evidence type="ECO:0000256" key="4">
    <source>
        <dbReference type="ARBA" id="ARBA00022898"/>
    </source>
</evidence>
<evidence type="ECO:0000256" key="7">
    <source>
        <dbReference type="SAM" id="MobiDB-lite"/>
    </source>
</evidence>
<feature type="non-terminal residue" evidence="8">
    <location>
        <position position="187"/>
    </location>
</feature>
<dbReference type="PANTHER" id="PTHR45677:SF8">
    <property type="entry name" value="CYSTEINE SULFINIC ACID DECARBOXYLASE"/>
    <property type="match status" value="1"/>
</dbReference>
<dbReference type="InterPro" id="IPR002129">
    <property type="entry name" value="PyrdxlP-dep_de-COase"/>
</dbReference>
<sequence>MHHIASAITGVDVDPAYQPTPPRSPRLNSDVDIKQMQPTDETARTKDAAELDAIMERSCRQKVVQKMSPEELATLVDFSLPTTGRGLDGVWKLVEATLKYSVNSWNPRFMDKLYASTSPIGVLSELLLGLMNVNVHVYHVSPVVTTMETTLCQQMGRLVGFGEHAGGLACPGGAASNLLSAVTARNA</sequence>
<dbReference type="GO" id="GO:0019752">
    <property type="term" value="P:carboxylic acid metabolic process"/>
    <property type="evidence" value="ECO:0007669"/>
    <property type="project" value="InterPro"/>
</dbReference>
<comment type="similarity">
    <text evidence="2 6">Belongs to the group II decarboxylase family.</text>
</comment>
<accession>A0A4P9XII5</accession>
<dbReference type="GO" id="GO:0016831">
    <property type="term" value="F:carboxy-lyase activity"/>
    <property type="evidence" value="ECO:0007669"/>
    <property type="project" value="UniProtKB-KW"/>
</dbReference>
<dbReference type="PANTHER" id="PTHR45677">
    <property type="entry name" value="GLUTAMATE DECARBOXYLASE-RELATED"/>
    <property type="match status" value="1"/>
</dbReference>
<protein>
    <submittedName>
        <fullName evidence="8">Pyridoxal phosphate-dependent transferase</fullName>
    </submittedName>
</protein>
<dbReference type="SUPFAM" id="SSF53383">
    <property type="entry name" value="PLP-dependent transferases"/>
    <property type="match status" value="1"/>
</dbReference>
<dbReference type="Gene3D" id="3.40.640.10">
    <property type="entry name" value="Type I PLP-dependent aspartate aminotransferase-like (Major domain)"/>
    <property type="match status" value="1"/>
</dbReference>
<evidence type="ECO:0000256" key="1">
    <source>
        <dbReference type="ARBA" id="ARBA00001933"/>
    </source>
</evidence>
<dbReference type="OrthoDB" id="392571at2759"/>
<evidence type="ECO:0000313" key="8">
    <source>
        <dbReference type="EMBL" id="RKP05514.1"/>
    </source>
</evidence>
<keyword evidence="4 6" id="KW-0663">Pyridoxal phosphate</keyword>
<evidence type="ECO:0000256" key="2">
    <source>
        <dbReference type="ARBA" id="ARBA00009533"/>
    </source>
</evidence>